<evidence type="ECO:0000313" key="1">
    <source>
        <dbReference type="EMBL" id="KKL66785.1"/>
    </source>
</evidence>
<sequence length="102" mass="11292">MPPDDYYPLGNDKETPMADKQIIKDLDNAQDLKVDELLRTIVGQMFEADNDRTTLYATLEAADGTTSELEFVIHVTKINGVATRAELNQTQEVPPPNTQGNA</sequence>
<comment type="caution">
    <text evidence="1">The sequence shown here is derived from an EMBL/GenBank/DDBJ whole genome shotgun (WGS) entry which is preliminary data.</text>
</comment>
<dbReference type="EMBL" id="LAZR01027094">
    <property type="protein sequence ID" value="KKL66785.1"/>
    <property type="molecule type" value="Genomic_DNA"/>
</dbReference>
<reference evidence="1" key="1">
    <citation type="journal article" date="2015" name="Nature">
        <title>Complex archaea that bridge the gap between prokaryotes and eukaryotes.</title>
        <authorList>
            <person name="Spang A."/>
            <person name="Saw J.H."/>
            <person name="Jorgensen S.L."/>
            <person name="Zaremba-Niedzwiedzka K."/>
            <person name="Martijn J."/>
            <person name="Lind A.E."/>
            <person name="van Eijk R."/>
            <person name="Schleper C."/>
            <person name="Guy L."/>
            <person name="Ettema T.J."/>
        </authorList>
    </citation>
    <scope>NUCLEOTIDE SEQUENCE</scope>
</reference>
<gene>
    <name evidence="1" type="ORF">LCGC14_2141490</name>
</gene>
<name>A0A0F9GBH6_9ZZZZ</name>
<dbReference type="AlphaFoldDB" id="A0A0F9GBH6"/>
<proteinExistence type="predicted"/>
<protein>
    <submittedName>
        <fullName evidence="1">Uncharacterized protein</fullName>
    </submittedName>
</protein>
<accession>A0A0F9GBH6</accession>
<organism evidence="1">
    <name type="scientific">marine sediment metagenome</name>
    <dbReference type="NCBI Taxonomy" id="412755"/>
    <lineage>
        <taxon>unclassified sequences</taxon>
        <taxon>metagenomes</taxon>
        <taxon>ecological metagenomes</taxon>
    </lineage>
</organism>